<gene>
    <name evidence="5" type="ORF">ACE41H_07855</name>
</gene>
<name>A0ABV5AR85_9BACL</name>
<evidence type="ECO:0000313" key="5">
    <source>
        <dbReference type="EMBL" id="MFB5266698.1"/>
    </source>
</evidence>
<protein>
    <submittedName>
        <fullName evidence="5">VanW family protein</fullName>
    </submittedName>
</protein>
<evidence type="ECO:0000313" key="6">
    <source>
        <dbReference type="Proteomes" id="UP001580346"/>
    </source>
</evidence>
<accession>A0ABV5AR85</accession>
<keyword evidence="1" id="KW-0732">Signal</keyword>
<dbReference type="InterPro" id="IPR007391">
    <property type="entry name" value="Vancomycin_resist_VanW"/>
</dbReference>
<reference evidence="5 6" key="1">
    <citation type="submission" date="2024-09" db="EMBL/GenBank/DDBJ databases">
        <title>Paenibacillus zeirhizospherea sp. nov., isolated from surface of the maize (Zea mays) roots in a horticulture field, Hungary.</title>
        <authorList>
            <person name="Marton D."/>
            <person name="Farkas M."/>
            <person name="Bedics A."/>
            <person name="Toth E."/>
            <person name="Tancsics A."/>
            <person name="Boka K."/>
            <person name="Maroti G."/>
            <person name="Kriszt B."/>
            <person name="Cserhati M."/>
        </authorList>
    </citation>
    <scope>NUCLEOTIDE SEQUENCE [LARGE SCALE GENOMIC DNA]</scope>
    <source>
        <strain evidence="5 6">KCTC 33519</strain>
    </source>
</reference>
<dbReference type="PANTHER" id="PTHR35788:SF1">
    <property type="entry name" value="EXPORTED PROTEIN"/>
    <property type="match status" value="1"/>
</dbReference>
<dbReference type="RefSeq" id="WP_375354576.1">
    <property type="nucleotide sequence ID" value="NZ_JBHHMI010000005.1"/>
</dbReference>
<keyword evidence="6" id="KW-1185">Reference proteome</keyword>
<keyword evidence="3" id="KW-1133">Transmembrane helix</keyword>
<organism evidence="5 6">
    <name type="scientific">Paenibacillus enshidis</name>
    <dbReference type="NCBI Taxonomy" id="1458439"/>
    <lineage>
        <taxon>Bacteria</taxon>
        <taxon>Bacillati</taxon>
        <taxon>Bacillota</taxon>
        <taxon>Bacilli</taxon>
        <taxon>Bacillales</taxon>
        <taxon>Paenibacillaceae</taxon>
        <taxon>Paenibacillus</taxon>
    </lineage>
</organism>
<dbReference type="Proteomes" id="UP001580346">
    <property type="component" value="Unassembled WGS sequence"/>
</dbReference>
<evidence type="ECO:0000256" key="2">
    <source>
        <dbReference type="SAM" id="MobiDB-lite"/>
    </source>
</evidence>
<sequence length="482" mass="53010">MKKTHYFVIVVLSVILAGSLVYRGLHLYADRKIVPEGVTVGGHSIGGMKLDEAAELIRSDLQELERIPLVLTDQETKALDVRITLGEAGVSYHADRFLQALEGLKQGNLLQRARARASFPYFWNIEARRRPEVLEKRLNAEWEKARYGKSVNAVRRIEADDTVKYIPEVSVYRIQWKELHARLDESLPSDFSVLQQTDSSGIELTIPIAIQEPAATVESLKKEGIERRIARFSTNLRGSSAGRIYNVAAAARAVDGMILKPDGIFDYGKVIATAESKYGFREAPVIVNGQLQPGIGGGICQVSSTVYNAALRTGLEIVERRNHSLPVSYLPKGLDATYATGSINFRFRNNTGKHLLLRAGVRNGVLTVKFFGSFPPNVSYRLESRTIEVLSPPISYVNSGLPGSGQQLVQAGKPGYVVDTYRIKLIDGKPVEKVRISHDTYKAQKRIFAVGNGYGKSAPHTGRKQPSRAPLIEDGVSGGAAN</sequence>
<dbReference type="Pfam" id="PF04294">
    <property type="entry name" value="VanW"/>
    <property type="match status" value="1"/>
</dbReference>
<dbReference type="EMBL" id="JBHHMI010000005">
    <property type="protein sequence ID" value="MFB5266698.1"/>
    <property type="molecule type" value="Genomic_DNA"/>
</dbReference>
<keyword evidence="3" id="KW-0472">Membrane</keyword>
<feature type="region of interest" description="Disordered" evidence="2">
    <location>
        <begin position="454"/>
        <end position="482"/>
    </location>
</feature>
<dbReference type="InterPro" id="IPR052913">
    <property type="entry name" value="Glycopeptide_resist_protein"/>
</dbReference>
<comment type="caution">
    <text evidence="5">The sequence shown here is derived from an EMBL/GenBank/DDBJ whole genome shotgun (WGS) entry which is preliminary data.</text>
</comment>
<dbReference type="Pfam" id="PF07501">
    <property type="entry name" value="G5"/>
    <property type="match status" value="1"/>
</dbReference>
<dbReference type="PANTHER" id="PTHR35788">
    <property type="entry name" value="EXPORTED PROTEIN-RELATED"/>
    <property type="match status" value="1"/>
</dbReference>
<evidence type="ECO:0000259" key="4">
    <source>
        <dbReference type="SMART" id="SM01208"/>
    </source>
</evidence>
<dbReference type="InterPro" id="IPR011098">
    <property type="entry name" value="G5_dom"/>
</dbReference>
<keyword evidence="3" id="KW-0812">Transmembrane</keyword>
<evidence type="ECO:0000256" key="1">
    <source>
        <dbReference type="ARBA" id="ARBA00022729"/>
    </source>
</evidence>
<dbReference type="SMART" id="SM01208">
    <property type="entry name" value="G5"/>
    <property type="match status" value="1"/>
</dbReference>
<evidence type="ECO:0000256" key="3">
    <source>
        <dbReference type="SAM" id="Phobius"/>
    </source>
</evidence>
<feature type="transmembrane region" description="Helical" evidence="3">
    <location>
        <begin position="6"/>
        <end position="25"/>
    </location>
</feature>
<dbReference type="Gene3D" id="2.20.230.10">
    <property type="entry name" value="Resuscitation-promoting factor rpfb"/>
    <property type="match status" value="1"/>
</dbReference>
<proteinExistence type="predicted"/>
<feature type="domain" description="G5" evidence="4">
    <location>
        <begin position="378"/>
        <end position="454"/>
    </location>
</feature>